<name>A0A9W6SV27_9ACTN</name>
<feature type="transmembrane region" description="Helical" evidence="1">
    <location>
        <begin position="115"/>
        <end position="134"/>
    </location>
</feature>
<reference evidence="2" key="1">
    <citation type="submission" date="2023-03" db="EMBL/GenBank/DDBJ databases">
        <title>Actinorhabdospora filicis NBRC 111898.</title>
        <authorList>
            <person name="Ichikawa N."/>
            <person name="Sato H."/>
            <person name="Tonouchi N."/>
        </authorList>
    </citation>
    <scope>NUCLEOTIDE SEQUENCE</scope>
    <source>
        <strain evidence="2">NBRC 111898</strain>
    </source>
</reference>
<feature type="transmembrane region" description="Helical" evidence="1">
    <location>
        <begin position="24"/>
        <end position="44"/>
    </location>
</feature>
<sequence length="137" mass="14062">MQSATPAATDRVDALPTAARRTVIGLNLLGAATATISAVLGLVNPGVFGADQITDWVTFYAGAYAARAIPLGIVMWVVLLTPALRTRKTVTVLAVVAGAAQLGDIVVGATHGIPGMMAGAALGAAMHFVSLIWLRRR</sequence>
<dbReference type="EMBL" id="BSTX01000005">
    <property type="protein sequence ID" value="GLZ81281.1"/>
    <property type="molecule type" value="Genomic_DNA"/>
</dbReference>
<protein>
    <submittedName>
        <fullName evidence="2">Uncharacterized protein</fullName>
    </submittedName>
</protein>
<dbReference type="Proteomes" id="UP001165079">
    <property type="component" value="Unassembled WGS sequence"/>
</dbReference>
<feature type="transmembrane region" description="Helical" evidence="1">
    <location>
        <begin position="90"/>
        <end position="109"/>
    </location>
</feature>
<keyword evidence="1" id="KW-0812">Transmembrane</keyword>
<gene>
    <name evidence="2" type="ORF">Afil01_60880</name>
</gene>
<keyword evidence="1" id="KW-0472">Membrane</keyword>
<accession>A0A9W6SV27</accession>
<keyword evidence="3" id="KW-1185">Reference proteome</keyword>
<comment type="caution">
    <text evidence="2">The sequence shown here is derived from an EMBL/GenBank/DDBJ whole genome shotgun (WGS) entry which is preliminary data.</text>
</comment>
<evidence type="ECO:0000313" key="2">
    <source>
        <dbReference type="EMBL" id="GLZ81281.1"/>
    </source>
</evidence>
<evidence type="ECO:0000256" key="1">
    <source>
        <dbReference type="SAM" id="Phobius"/>
    </source>
</evidence>
<organism evidence="2 3">
    <name type="scientific">Actinorhabdospora filicis</name>
    <dbReference type="NCBI Taxonomy" id="1785913"/>
    <lineage>
        <taxon>Bacteria</taxon>
        <taxon>Bacillati</taxon>
        <taxon>Actinomycetota</taxon>
        <taxon>Actinomycetes</taxon>
        <taxon>Micromonosporales</taxon>
        <taxon>Micromonosporaceae</taxon>
        <taxon>Actinorhabdospora</taxon>
    </lineage>
</organism>
<dbReference type="AlphaFoldDB" id="A0A9W6SV27"/>
<keyword evidence="1" id="KW-1133">Transmembrane helix</keyword>
<proteinExistence type="predicted"/>
<dbReference type="RefSeq" id="WP_285666726.1">
    <property type="nucleotide sequence ID" value="NZ_BSTX01000005.1"/>
</dbReference>
<evidence type="ECO:0000313" key="3">
    <source>
        <dbReference type="Proteomes" id="UP001165079"/>
    </source>
</evidence>
<feature type="transmembrane region" description="Helical" evidence="1">
    <location>
        <begin position="56"/>
        <end position="78"/>
    </location>
</feature>